<dbReference type="PROSITE" id="PS51352">
    <property type="entry name" value="THIOREDOXIN_2"/>
    <property type="match status" value="1"/>
</dbReference>
<dbReference type="InterPro" id="IPR013740">
    <property type="entry name" value="Redoxin"/>
</dbReference>
<evidence type="ECO:0000256" key="2">
    <source>
        <dbReference type="ARBA" id="ARBA00022862"/>
    </source>
</evidence>
<accession>A0A9X3I4C5</accession>
<dbReference type="Pfam" id="PF08534">
    <property type="entry name" value="Redoxin"/>
    <property type="match status" value="1"/>
</dbReference>
<dbReference type="InterPro" id="IPR002065">
    <property type="entry name" value="TPX"/>
</dbReference>
<dbReference type="PANTHER" id="PTHR43110">
    <property type="entry name" value="THIOL PEROXIDASE"/>
    <property type="match status" value="1"/>
</dbReference>
<comment type="caution">
    <text evidence="6">Lacks conserved residue(s) required for the propagation of feature annotation.</text>
</comment>
<evidence type="ECO:0000256" key="1">
    <source>
        <dbReference type="ARBA" id="ARBA00022559"/>
    </source>
</evidence>
<dbReference type="CDD" id="cd03014">
    <property type="entry name" value="PRX_Atyp2cys"/>
    <property type="match status" value="1"/>
</dbReference>
<evidence type="ECO:0000256" key="4">
    <source>
        <dbReference type="ARBA" id="ARBA00023157"/>
    </source>
</evidence>
<evidence type="ECO:0000313" key="8">
    <source>
        <dbReference type="EMBL" id="MCX2964061.1"/>
    </source>
</evidence>
<dbReference type="InterPro" id="IPR036249">
    <property type="entry name" value="Thioredoxin-like_sf"/>
</dbReference>
<keyword evidence="9" id="KW-1185">Reference proteome</keyword>
<dbReference type="GO" id="GO:0008379">
    <property type="term" value="F:thioredoxin peroxidase activity"/>
    <property type="evidence" value="ECO:0007669"/>
    <property type="project" value="UniProtKB-UniRule"/>
</dbReference>
<feature type="domain" description="Thioredoxin" evidence="7">
    <location>
        <begin position="18"/>
        <end position="166"/>
    </location>
</feature>
<dbReference type="Proteomes" id="UP001143347">
    <property type="component" value="Unassembled WGS sequence"/>
</dbReference>
<dbReference type="NCBIfam" id="NF001808">
    <property type="entry name" value="PRK00522.1"/>
    <property type="match status" value="1"/>
</dbReference>
<dbReference type="InterPro" id="IPR018219">
    <property type="entry name" value="Tpx_CS"/>
</dbReference>
<keyword evidence="4" id="KW-1015">Disulfide bond</keyword>
<dbReference type="HAMAP" id="MF_00269">
    <property type="entry name" value="Tpx"/>
    <property type="match status" value="1"/>
</dbReference>
<comment type="caution">
    <text evidence="8">The sequence shown here is derived from an EMBL/GenBank/DDBJ whole genome shotgun (WGS) entry which is preliminary data.</text>
</comment>
<name>A0A9X3I4C5_9ACTN</name>
<evidence type="ECO:0000259" key="7">
    <source>
        <dbReference type="PROSITE" id="PS51352"/>
    </source>
</evidence>
<sequence>MAQITLGGNPINTVGDLPTVGSRAPEFTLTGGDLSSLTSADFGSQPVVLNIFPSVDTPVCAASVRTFNERVGESGAAVVCVSNDLPFAQQRFCGAEGIENVTAASAFRDTFGADYGVTIADGPMAGLLARAIVVIADGIVTYTELVPEIGQEPDYDSALRAVPQAQ</sequence>
<comment type="similarity">
    <text evidence="6">Belongs to the peroxiredoxin family. Tpx subfamily.</text>
</comment>
<dbReference type="RefSeq" id="WP_235725175.1">
    <property type="nucleotide sequence ID" value="NZ_JAPKFM010000006.1"/>
</dbReference>
<dbReference type="PANTHER" id="PTHR43110:SF1">
    <property type="entry name" value="THIOL PEROXIDASE"/>
    <property type="match status" value="1"/>
</dbReference>
<evidence type="ECO:0000313" key="9">
    <source>
        <dbReference type="Proteomes" id="UP001143347"/>
    </source>
</evidence>
<dbReference type="Gene3D" id="3.40.30.10">
    <property type="entry name" value="Glutaredoxin"/>
    <property type="match status" value="1"/>
</dbReference>
<gene>
    <name evidence="6 8" type="primary">tpx</name>
    <name evidence="8" type="ORF">OSB52_08130</name>
</gene>
<organism evidence="8 9">
    <name type="scientific">Gordonia aquimaris</name>
    <dbReference type="NCBI Taxonomy" id="2984863"/>
    <lineage>
        <taxon>Bacteria</taxon>
        <taxon>Bacillati</taxon>
        <taxon>Actinomycetota</taxon>
        <taxon>Actinomycetes</taxon>
        <taxon>Mycobacteriales</taxon>
        <taxon>Gordoniaceae</taxon>
        <taxon>Gordonia</taxon>
    </lineage>
</organism>
<evidence type="ECO:0000256" key="5">
    <source>
        <dbReference type="ARBA" id="ARBA00023284"/>
    </source>
</evidence>
<keyword evidence="1 6" id="KW-0575">Peroxidase</keyword>
<feature type="active site" description="Cysteine sulfenic acid (-SOH) intermediate" evidence="6">
    <location>
        <position position="60"/>
    </location>
</feature>
<reference evidence="8" key="1">
    <citation type="submission" date="2022-10" db="EMBL/GenBank/DDBJ databases">
        <title>WGS of marine actinomycetes from Thailand.</title>
        <authorList>
            <person name="Thawai C."/>
        </authorList>
    </citation>
    <scope>NUCLEOTIDE SEQUENCE</scope>
    <source>
        <strain evidence="8">SW21</strain>
    </source>
</reference>
<dbReference type="InterPro" id="IPR013766">
    <property type="entry name" value="Thioredoxin_domain"/>
</dbReference>
<keyword evidence="5 6" id="KW-0676">Redox-active center</keyword>
<keyword evidence="2 6" id="KW-0049">Antioxidant</keyword>
<comment type="function">
    <text evidence="6">Thiol-specific peroxidase that catalyzes the reduction of hydrogen peroxide and organic hydroperoxides to water and alcohols, respectively. Plays a role in cell protection against oxidative stress by detoxifying peroxides.</text>
</comment>
<dbReference type="SUPFAM" id="SSF52833">
    <property type="entry name" value="Thioredoxin-like"/>
    <property type="match status" value="1"/>
</dbReference>
<dbReference type="EC" id="1.11.1.24" evidence="6"/>
<dbReference type="InterPro" id="IPR050455">
    <property type="entry name" value="Tpx_Peroxidase_subfamily"/>
</dbReference>
<comment type="subunit">
    <text evidence="6">Homodimer.</text>
</comment>
<proteinExistence type="inferred from homology"/>
<dbReference type="AlphaFoldDB" id="A0A9X3I4C5"/>
<evidence type="ECO:0000256" key="3">
    <source>
        <dbReference type="ARBA" id="ARBA00023002"/>
    </source>
</evidence>
<comment type="catalytic activity">
    <reaction evidence="6">
        <text>a hydroperoxide + [thioredoxin]-dithiol = an alcohol + [thioredoxin]-disulfide + H2O</text>
        <dbReference type="Rhea" id="RHEA:62620"/>
        <dbReference type="Rhea" id="RHEA-COMP:10698"/>
        <dbReference type="Rhea" id="RHEA-COMP:10700"/>
        <dbReference type="ChEBI" id="CHEBI:15377"/>
        <dbReference type="ChEBI" id="CHEBI:29950"/>
        <dbReference type="ChEBI" id="CHEBI:30879"/>
        <dbReference type="ChEBI" id="CHEBI:35924"/>
        <dbReference type="ChEBI" id="CHEBI:50058"/>
        <dbReference type="EC" id="1.11.1.24"/>
    </reaction>
</comment>
<keyword evidence="3 6" id="KW-0560">Oxidoreductase</keyword>
<dbReference type="EMBL" id="JAPKFM010000006">
    <property type="protein sequence ID" value="MCX2964061.1"/>
    <property type="molecule type" value="Genomic_DNA"/>
</dbReference>
<evidence type="ECO:0000256" key="6">
    <source>
        <dbReference type="HAMAP-Rule" id="MF_00269"/>
    </source>
</evidence>
<protein>
    <recommendedName>
        <fullName evidence="6">Thiol peroxidase</fullName>
        <shortName evidence="6">Tpx</shortName>
        <ecNumber evidence="6">1.11.1.24</ecNumber>
    </recommendedName>
    <alternativeName>
        <fullName evidence="6">Peroxiredoxin tpx</fullName>
        <shortName evidence="6">Prx</shortName>
    </alternativeName>
    <alternativeName>
        <fullName evidence="6">Thioredoxin peroxidase</fullName>
    </alternativeName>
    <alternativeName>
        <fullName evidence="6">Thioredoxin-dependent peroxiredoxin</fullName>
    </alternativeName>
</protein>
<dbReference type="PROSITE" id="PS01265">
    <property type="entry name" value="TPX"/>
    <property type="match status" value="1"/>
</dbReference>